<feature type="transmembrane region" description="Helical" evidence="5">
    <location>
        <begin position="93"/>
        <end position="111"/>
    </location>
</feature>
<dbReference type="EMBL" id="AP019307">
    <property type="protein sequence ID" value="BBH18036.1"/>
    <property type="molecule type" value="Genomic_DNA"/>
</dbReference>
<dbReference type="PANTHER" id="PTHR43066:SF11">
    <property type="entry name" value="PEPTIDASE S54 RHOMBOID DOMAIN-CONTAINING PROTEIN"/>
    <property type="match status" value="1"/>
</dbReference>
<comment type="subcellular location">
    <subcellularLocation>
        <location evidence="1">Membrane</location>
        <topology evidence="1">Multi-pass membrane protein</topology>
    </subcellularLocation>
</comment>
<sequence>MSTTQPSPKTRPIKTAAVGIGTVTAGLYGVELLDASGSHSLDGDLGLHSHRFSDLWAVFTSPLVHASWEHLLGNTVPLVILGFIVLLEGWRRFLGVSFIGAITAGLSAWLFSPAHTVTVGASGVIFALLTYLIARGIYTRKIGQIVAGVVIAIAFGSLVWGVLPTSSGISWQAHLGGALGGVLAAWVLSDRSTD</sequence>
<dbReference type="InterPro" id="IPR022764">
    <property type="entry name" value="Peptidase_S54_rhomboid_dom"/>
</dbReference>
<accession>A0A3G9II61</accession>
<dbReference type="RefSeq" id="WP_179951402.1">
    <property type="nucleotide sequence ID" value="NZ_AP019307.1"/>
</dbReference>
<keyword evidence="2 5" id="KW-0812">Transmembrane</keyword>
<protein>
    <submittedName>
        <fullName evidence="7">Rhomboid family intramembrane serine protease</fullName>
    </submittedName>
</protein>
<evidence type="ECO:0000313" key="8">
    <source>
        <dbReference type="Proteomes" id="UP000271573"/>
    </source>
</evidence>
<evidence type="ECO:0000256" key="2">
    <source>
        <dbReference type="ARBA" id="ARBA00022692"/>
    </source>
</evidence>
<feature type="transmembrane region" description="Helical" evidence="5">
    <location>
        <begin position="117"/>
        <end position="138"/>
    </location>
</feature>
<dbReference type="Pfam" id="PF01694">
    <property type="entry name" value="Rhomboid"/>
    <property type="match status" value="1"/>
</dbReference>
<feature type="transmembrane region" description="Helical" evidence="5">
    <location>
        <begin position="169"/>
        <end position="188"/>
    </location>
</feature>
<feature type="domain" description="Peptidase S54 rhomboid" evidence="6">
    <location>
        <begin position="54"/>
        <end position="190"/>
    </location>
</feature>
<dbReference type="KEGG" id="nbe:Back2_23230"/>
<dbReference type="PANTHER" id="PTHR43066">
    <property type="entry name" value="RHOMBOID-RELATED PROTEIN"/>
    <property type="match status" value="1"/>
</dbReference>
<gene>
    <name evidence="7" type="ORF">Back2_23230</name>
</gene>
<keyword evidence="7" id="KW-0645">Protease</keyword>
<evidence type="ECO:0000259" key="6">
    <source>
        <dbReference type="Pfam" id="PF01694"/>
    </source>
</evidence>
<proteinExistence type="predicted"/>
<dbReference type="Gene3D" id="1.20.1540.10">
    <property type="entry name" value="Rhomboid-like"/>
    <property type="match status" value="1"/>
</dbReference>
<feature type="transmembrane region" description="Helical" evidence="5">
    <location>
        <begin position="68"/>
        <end position="86"/>
    </location>
</feature>
<keyword evidence="4 5" id="KW-0472">Membrane</keyword>
<keyword evidence="3 5" id="KW-1133">Transmembrane helix</keyword>
<evidence type="ECO:0000256" key="3">
    <source>
        <dbReference type="ARBA" id="ARBA00022989"/>
    </source>
</evidence>
<dbReference type="GO" id="GO:0004252">
    <property type="term" value="F:serine-type endopeptidase activity"/>
    <property type="evidence" value="ECO:0007669"/>
    <property type="project" value="InterPro"/>
</dbReference>
<feature type="transmembrane region" description="Helical" evidence="5">
    <location>
        <begin position="145"/>
        <end position="163"/>
    </location>
</feature>
<evidence type="ECO:0000256" key="1">
    <source>
        <dbReference type="ARBA" id="ARBA00004141"/>
    </source>
</evidence>
<dbReference type="InterPro" id="IPR035952">
    <property type="entry name" value="Rhomboid-like_sf"/>
</dbReference>
<reference evidence="7 8" key="1">
    <citation type="submission" date="2018-11" db="EMBL/GenBank/DDBJ databases">
        <title>Complete genome sequence of Nocardioides baekrokdamisoli strain KCTC 39748.</title>
        <authorList>
            <person name="Kang S.W."/>
            <person name="Lee K.C."/>
            <person name="Kim K.K."/>
            <person name="Kim J.S."/>
            <person name="Kim D.S."/>
            <person name="Ko S.H."/>
            <person name="Yang S.H."/>
            <person name="Shin Y.K."/>
            <person name="Lee J.S."/>
        </authorList>
    </citation>
    <scope>NUCLEOTIDE SEQUENCE [LARGE SCALE GENOMIC DNA]</scope>
    <source>
        <strain evidence="7 8">KCTC 39748</strain>
    </source>
</reference>
<keyword evidence="8" id="KW-1185">Reference proteome</keyword>
<dbReference type="GO" id="GO:0006508">
    <property type="term" value="P:proteolysis"/>
    <property type="evidence" value="ECO:0007669"/>
    <property type="project" value="UniProtKB-KW"/>
</dbReference>
<evidence type="ECO:0000256" key="4">
    <source>
        <dbReference type="ARBA" id="ARBA00023136"/>
    </source>
</evidence>
<organism evidence="7 8">
    <name type="scientific">Nocardioides baekrokdamisoli</name>
    <dbReference type="NCBI Taxonomy" id="1804624"/>
    <lineage>
        <taxon>Bacteria</taxon>
        <taxon>Bacillati</taxon>
        <taxon>Actinomycetota</taxon>
        <taxon>Actinomycetes</taxon>
        <taxon>Propionibacteriales</taxon>
        <taxon>Nocardioidaceae</taxon>
        <taxon>Nocardioides</taxon>
    </lineage>
</organism>
<keyword evidence="7" id="KW-0378">Hydrolase</keyword>
<name>A0A3G9II61_9ACTN</name>
<evidence type="ECO:0000256" key="5">
    <source>
        <dbReference type="SAM" id="Phobius"/>
    </source>
</evidence>
<evidence type="ECO:0000313" key="7">
    <source>
        <dbReference type="EMBL" id="BBH18036.1"/>
    </source>
</evidence>
<dbReference type="AlphaFoldDB" id="A0A3G9II61"/>
<dbReference type="Proteomes" id="UP000271573">
    <property type="component" value="Chromosome"/>
</dbReference>
<dbReference type="SUPFAM" id="SSF144091">
    <property type="entry name" value="Rhomboid-like"/>
    <property type="match status" value="1"/>
</dbReference>
<dbReference type="GO" id="GO:0016020">
    <property type="term" value="C:membrane"/>
    <property type="evidence" value="ECO:0007669"/>
    <property type="project" value="UniProtKB-SubCell"/>
</dbReference>